<gene>
    <name evidence="3" type="ORF">G6321_00031315</name>
    <name evidence="2" type="ORF">G6321_36955</name>
</gene>
<accession>A0A7Z0QG13</accession>
<feature type="compositionally biased region" description="Pro residues" evidence="1">
    <location>
        <begin position="49"/>
        <end position="65"/>
    </location>
</feature>
<protein>
    <submittedName>
        <fullName evidence="2">Uncharacterized protein</fullName>
    </submittedName>
</protein>
<feature type="region of interest" description="Disordered" evidence="1">
    <location>
        <begin position="40"/>
        <end position="65"/>
    </location>
</feature>
<dbReference type="EMBL" id="JACBFH010000001">
    <property type="protein sequence ID" value="NYY93774.1"/>
    <property type="molecule type" value="Genomic_DNA"/>
</dbReference>
<reference evidence="3 4" key="3">
    <citation type="journal article" date="2022" name="Int. J. Syst. Evol. Microbiol.">
        <title>Strains of Bradyrhizobium barranii sp. nov. associated with legumes native to Canada are symbionts of soybeans and belong to different subspecies (subsp. barranii subsp. nov. and subsp. apii subsp. nov.) and symbiovars (sv. glycinearum and sv. septentrionale).</title>
        <authorList>
            <person name="Bromfield E.S.P."/>
            <person name="Cloutier S."/>
            <person name="Wasai-Hara S."/>
            <person name="Minamisawa K."/>
        </authorList>
    </citation>
    <scope>NUCLEOTIDE SEQUENCE [LARGE SCALE GENOMIC DNA]</scope>
    <source>
        <strain evidence="3 4">323S2</strain>
    </source>
</reference>
<dbReference type="RefSeq" id="WP_166352153.1">
    <property type="nucleotide sequence ID" value="NZ_CP088280.1"/>
</dbReference>
<dbReference type="Proteomes" id="UP000564836">
    <property type="component" value="Chromosome"/>
</dbReference>
<sequence>MADYKIVFPNYSVQRRSDGATIPFDPANRDYREYLAWLDAGGVPDPADDPPPPKPFPDPPMAPKG</sequence>
<reference evidence="2" key="2">
    <citation type="submission" date="2020-06" db="EMBL/GenBank/DDBJ databases">
        <title>Whole Genome Sequence of Bradyrhizobium sp. Strain 323S2.</title>
        <authorList>
            <person name="Bromfield E.S.P."/>
        </authorList>
    </citation>
    <scope>NUCLEOTIDE SEQUENCE [LARGE SCALE GENOMIC DNA]</scope>
    <source>
        <strain evidence="2">323S2</strain>
    </source>
</reference>
<evidence type="ECO:0000313" key="4">
    <source>
        <dbReference type="Proteomes" id="UP000564836"/>
    </source>
</evidence>
<evidence type="ECO:0000313" key="2">
    <source>
        <dbReference type="EMBL" id="NYY93774.1"/>
    </source>
</evidence>
<dbReference type="EMBL" id="CP088280">
    <property type="protein sequence ID" value="UGX90326.1"/>
    <property type="molecule type" value="Genomic_DNA"/>
</dbReference>
<organism evidence="2">
    <name type="scientific">Bradyrhizobium barranii subsp. barranii</name>
    <dbReference type="NCBI Taxonomy" id="2823807"/>
    <lineage>
        <taxon>Bacteria</taxon>
        <taxon>Pseudomonadati</taxon>
        <taxon>Pseudomonadota</taxon>
        <taxon>Alphaproteobacteria</taxon>
        <taxon>Hyphomicrobiales</taxon>
        <taxon>Nitrobacteraceae</taxon>
        <taxon>Bradyrhizobium</taxon>
        <taxon>Bradyrhizobium barranii</taxon>
    </lineage>
</organism>
<evidence type="ECO:0000256" key="1">
    <source>
        <dbReference type="SAM" id="MobiDB-lite"/>
    </source>
</evidence>
<reference evidence="3 4" key="1">
    <citation type="journal article" date="2017" name="Syst. Appl. Microbiol.">
        <title>Soybeans inoculated with root zone soils of Canadian native legumes harbour diverse and novel Bradyrhizobium spp. that possess agricultural potential.</title>
        <authorList>
            <person name="Bromfield E.S.P."/>
            <person name="Cloutier S."/>
            <person name="Tambong J.T."/>
            <person name="Tran Thi T.V."/>
        </authorList>
    </citation>
    <scope>NUCLEOTIDE SEQUENCE [LARGE SCALE GENOMIC DNA]</scope>
    <source>
        <strain evidence="3 4">323S2</strain>
    </source>
</reference>
<proteinExistence type="predicted"/>
<dbReference type="AlphaFoldDB" id="A0A7Z0QG13"/>
<name>A0A7Z0QG13_9BRAD</name>
<evidence type="ECO:0000313" key="3">
    <source>
        <dbReference type="EMBL" id="UGX90326.1"/>
    </source>
</evidence>